<dbReference type="InterPro" id="IPR000073">
    <property type="entry name" value="AB_hydrolase_1"/>
</dbReference>
<name>A0ABS6X9B5_9BACT</name>
<dbReference type="InterPro" id="IPR050266">
    <property type="entry name" value="AB_hydrolase_sf"/>
</dbReference>
<protein>
    <submittedName>
        <fullName evidence="2">Alpha/beta hydrolase</fullName>
    </submittedName>
</protein>
<organism evidence="2 3">
    <name type="scientific">Pontibacter populi</name>
    <dbReference type="NCBI Taxonomy" id="890055"/>
    <lineage>
        <taxon>Bacteria</taxon>
        <taxon>Pseudomonadati</taxon>
        <taxon>Bacteroidota</taxon>
        <taxon>Cytophagia</taxon>
        <taxon>Cytophagales</taxon>
        <taxon>Hymenobacteraceae</taxon>
        <taxon>Pontibacter</taxon>
    </lineage>
</organism>
<keyword evidence="3" id="KW-1185">Reference proteome</keyword>
<proteinExistence type="predicted"/>
<gene>
    <name evidence="2" type="ORF">KYK27_05830</name>
</gene>
<evidence type="ECO:0000313" key="3">
    <source>
        <dbReference type="Proteomes" id="UP000774935"/>
    </source>
</evidence>
<dbReference type="Proteomes" id="UP000774935">
    <property type="component" value="Unassembled WGS sequence"/>
</dbReference>
<dbReference type="RefSeq" id="WP_199109036.1">
    <property type="nucleotide sequence ID" value="NZ_JAHWXQ010000001.1"/>
</dbReference>
<dbReference type="SUPFAM" id="SSF53474">
    <property type="entry name" value="alpha/beta-Hydrolases"/>
    <property type="match status" value="1"/>
</dbReference>
<evidence type="ECO:0000313" key="2">
    <source>
        <dbReference type="EMBL" id="MBW3364552.1"/>
    </source>
</evidence>
<accession>A0ABS6X9B5</accession>
<dbReference type="Gene3D" id="3.40.50.1820">
    <property type="entry name" value="alpha/beta hydrolase"/>
    <property type="match status" value="1"/>
</dbReference>
<comment type="caution">
    <text evidence="2">The sequence shown here is derived from an EMBL/GenBank/DDBJ whole genome shotgun (WGS) entry which is preliminary data.</text>
</comment>
<dbReference type="PANTHER" id="PTHR43798">
    <property type="entry name" value="MONOACYLGLYCEROL LIPASE"/>
    <property type="match status" value="1"/>
</dbReference>
<dbReference type="Pfam" id="PF00561">
    <property type="entry name" value="Abhydrolase_1"/>
    <property type="match status" value="1"/>
</dbReference>
<keyword evidence="2" id="KW-0378">Hydrolase</keyword>
<evidence type="ECO:0000259" key="1">
    <source>
        <dbReference type="Pfam" id="PF00561"/>
    </source>
</evidence>
<sequence length="237" mass="25956">MENLLLLHGALGAAATLEPLKQALADNYSVYTINFAGHGGNALPAQEDYSIELFAKNVVDFMQAQQLEQVHIFGYSMGGYVGLFLAQQYPGRVKSVFTLATKFAWSEEAAAKEVKMLNPDKIKEKVPQFAAMLAQRHAPQPWEQVMHKTAAMMQQLGTQPALTPDALAQLQLPIQVAVGDQDTMVTLEETIAAYRNLPNGRLLVLPATKHPLETIPVSRLSQEINLFLAHIPASIPA</sequence>
<dbReference type="EMBL" id="JAHWXQ010000001">
    <property type="protein sequence ID" value="MBW3364552.1"/>
    <property type="molecule type" value="Genomic_DNA"/>
</dbReference>
<dbReference type="GO" id="GO:0016787">
    <property type="term" value="F:hydrolase activity"/>
    <property type="evidence" value="ECO:0007669"/>
    <property type="project" value="UniProtKB-KW"/>
</dbReference>
<reference evidence="2 3" key="1">
    <citation type="submission" date="2021-07" db="EMBL/GenBank/DDBJ databases">
        <authorList>
            <person name="Kim M.K."/>
        </authorList>
    </citation>
    <scope>NUCLEOTIDE SEQUENCE [LARGE SCALE GENOMIC DNA]</scope>
    <source>
        <strain evidence="2 3">HLY7-15</strain>
    </source>
</reference>
<dbReference type="PANTHER" id="PTHR43798:SF5">
    <property type="entry name" value="MONOACYLGLYCEROL LIPASE ABHD6"/>
    <property type="match status" value="1"/>
</dbReference>
<dbReference type="InterPro" id="IPR029058">
    <property type="entry name" value="AB_hydrolase_fold"/>
</dbReference>
<feature type="domain" description="AB hydrolase-1" evidence="1">
    <location>
        <begin position="4"/>
        <end position="108"/>
    </location>
</feature>